<organism evidence="2 3">
    <name type="scientific">Thermoflexus hugenholtzii JAD2</name>
    <dbReference type="NCBI Taxonomy" id="877466"/>
    <lineage>
        <taxon>Bacteria</taxon>
        <taxon>Bacillati</taxon>
        <taxon>Chloroflexota</taxon>
        <taxon>Thermoflexia</taxon>
        <taxon>Thermoflexales</taxon>
        <taxon>Thermoflexaceae</taxon>
        <taxon>Thermoflexus</taxon>
    </lineage>
</organism>
<accession>A0A212RRA5</accession>
<sequence>MDQASIPLPLRWSLLLLSLTLGGMLLMNGLALGIPWLPVFSLATFLLAAVFLRYGNTRISTGVGLALLLAGYIGMLIGGLLRQFQTPLETVAILSVGVMVLGLWADCRKRSP</sequence>
<protein>
    <submittedName>
        <fullName evidence="2">Uncharacterized protein</fullName>
    </submittedName>
</protein>
<dbReference type="EMBL" id="FYEK01000075">
    <property type="protein sequence ID" value="SNB75096.1"/>
    <property type="molecule type" value="Genomic_DNA"/>
</dbReference>
<gene>
    <name evidence="2" type="ORF">SAMN02746019_00018560</name>
</gene>
<keyword evidence="1" id="KW-0472">Membrane</keyword>
<feature type="transmembrane region" description="Helical" evidence="1">
    <location>
        <begin position="87"/>
        <end position="105"/>
    </location>
</feature>
<evidence type="ECO:0000313" key="3">
    <source>
        <dbReference type="Proteomes" id="UP000197025"/>
    </source>
</evidence>
<dbReference type="InParanoid" id="A0A212RRA5"/>
<evidence type="ECO:0000313" key="2">
    <source>
        <dbReference type="EMBL" id="SNB75096.1"/>
    </source>
</evidence>
<feature type="transmembrane region" description="Helical" evidence="1">
    <location>
        <begin position="62"/>
        <end position="81"/>
    </location>
</feature>
<reference evidence="3" key="1">
    <citation type="submission" date="2017-06" db="EMBL/GenBank/DDBJ databases">
        <authorList>
            <person name="Varghese N."/>
            <person name="Submissions S."/>
        </authorList>
    </citation>
    <scope>NUCLEOTIDE SEQUENCE [LARGE SCALE GENOMIC DNA]</scope>
    <source>
        <strain evidence="3">JAD2</strain>
    </source>
</reference>
<keyword evidence="1" id="KW-0812">Transmembrane</keyword>
<proteinExistence type="predicted"/>
<keyword evidence="3" id="KW-1185">Reference proteome</keyword>
<name>A0A212RRA5_9CHLR</name>
<dbReference type="RefSeq" id="WP_088572376.1">
    <property type="nucleotide sequence ID" value="NZ_FYEK01000075.1"/>
</dbReference>
<dbReference type="AlphaFoldDB" id="A0A212RRA5"/>
<keyword evidence="1" id="KW-1133">Transmembrane helix</keyword>
<feature type="transmembrane region" description="Helical" evidence="1">
    <location>
        <begin position="36"/>
        <end position="55"/>
    </location>
</feature>
<dbReference type="Proteomes" id="UP000197025">
    <property type="component" value="Unassembled WGS sequence"/>
</dbReference>
<evidence type="ECO:0000256" key="1">
    <source>
        <dbReference type="SAM" id="Phobius"/>
    </source>
</evidence>
<feature type="transmembrane region" description="Helical" evidence="1">
    <location>
        <begin position="12"/>
        <end position="30"/>
    </location>
</feature>